<evidence type="ECO:0000256" key="1">
    <source>
        <dbReference type="ARBA" id="ARBA00005352"/>
    </source>
</evidence>
<evidence type="ECO:0000259" key="3">
    <source>
        <dbReference type="Pfam" id="PF19031"/>
    </source>
</evidence>
<dbReference type="InterPro" id="IPR043987">
    <property type="entry name" value="CCZ1/INTU/HSP4_longin_1"/>
</dbReference>
<feature type="compositionally biased region" description="Acidic residues" evidence="2">
    <location>
        <begin position="431"/>
        <end position="448"/>
    </location>
</feature>
<dbReference type="Proteomes" id="UP000267251">
    <property type="component" value="Unassembled WGS sequence"/>
</dbReference>
<dbReference type="PANTHER" id="PTHR13056:SF0">
    <property type="entry name" value="VACUOLAR FUSION PROTEIN CCZ1 HOMOLOG-RELATED"/>
    <property type="match status" value="1"/>
</dbReference>
<feature type="compositionally biased region" description="Polar residues" evidence="2">
    <location>
        <begin position="458"/>
        <end position="494"/>
    </location>
</feature>
<keyword evidence="5" id="KW-1185">Reference proteome</keyword>
<evidence type="ECO:0000256" key="2">
    <source>
        <dbReference type="SAM" id="MobiDB-lite"/>
    </source>
</evidence>
<sequence>MSPEDTPSDVTKGQEQRSMETSAKPSGTDPIKITSTSGTPEASPSTPGAILSGPTSPTQEGAGSGKRRPRHGWTPARLDYICLYCPELGRPRPGENGEEEATELRQILYFHPSTLPSNEQLKHIGLAQGLTAFAGAFKSTPNPSQPGTGFDVVRTGRYRLYQYSPESGVYLLMRVSLGYTTRPSRTDRTQTTVEYSETSVEDGCMRTVIRNLYRDYHFLHGKWKSDLDGSGKDVQRRMKVFMTLARLSRLSLSVEPDIHLAMNGIQAVDLTKISRHMGRELGERVGLLGAGLLLTYRGMLVHTSLVPDHFPTSPPSASPSSVYSTISTVPPMPLAVRDAWRWAAWDWEGERRMRRRRKREQAGRALTSPSRPGPLGLAGGGDGEGDGWWKGMVSGTVSKVNPATWGRTLYGLGSLMTGSNDTPGKGKRADEDEEDEEDEAMEREDEEEERRLREMLSTAPSHSNGQEQQKGQERPNGQQILNGQERPSGQMRSNGQEEHIDQEEIPSQEEQPSQEEAGNNRGRWLTQCKEKESGTRAPLVFLDLHENALDEDPEPDQATSRMLLFQGPRGLLAQIFLEGEDADGEEMYGSLRPILQESILELEDQLRRDRSDLRRLSGEVYGPYRFIALDTRMGTVRSTLRRRRIRGETHRTLLRLRQELIMDPETRERSGRCAESGHWVLGRRDGSREVWVLVERSEASLVHAGEEFRKCIHLDLGQVVPERGSGIPLPSRKPSSG</sequence>
<feature type="region of interest" description="Disordered" evidence="2">
    <location>
        <begin position="410"/>
        <end position="522"/>
    </location>
</feature>
<organism evidence="4 5">
    <name type="scientific">Piptocephalis cylindrospora</name>
    <dbReference type="NCBI Taxonomy" id="1907219"/>
    <lineage>
        <taxon>Eukaryota</taxon>
        <taxon>Fungi</taxon>
        <taxon>Fungi incertae sedis</taxon>
        <taxon>Zoopagomycota</taxon>
        <taxon>Zoopagomycotina</taxon>
        <taxon>Zoopagomycetes</taxon>
        <taxon>Zoopagales</taxon>
        <taxon>Piptocephalidaceae</taxon>
        <taxon>Piptocephalis</taxon>
    </lineage>
</organism>
<dbReference type="Pfam" id="PF19031">
    <property type="entry name" value="Intu_longin_1"/>
    <property type="match status" value="1"/>
</dbReference>
<feature type="domain" description="CCZ1/INTU/HSP4 first Longin" evidence="3">
    <location>
        <begin position="96"/>
        <end position="221"/>
    </location>
</feature>
<comment type="similarity">
    <text evidence="1">Belongs to the CCZ1 family.</text>
</comment>
<dbReference type="InterPro" id="IPR013176">
    <property type="entry name" value="Ccz1"/>
</dbReference>
<protein>
    <recommendedName>
        <fullName evidence="3">CCZ1/INTU/HSP4 first Longin domain-containing protein</fullName>
    </recommendedName>
</protein>
<evidence type="ECO:0000313" key="5">
    <source>
        <dbReference type="Proteomes" id="UP000267251"/>
    </source>
</evidence>
<dbReference type="AlphaFoldDB" id="A0A4P9Y622"/>
<dbReference type="GO" id="GO:0035658">
    <property type="term" value="C:Mon1-Ccz1 complex"/>
    <property type="evidence" value="ECO:0007669"/>
    <property type="project" value="InterPro"/>
</dbReference>
<gene>
    <name evidence="4" type="ORF">BJ684DRAFT_15259</name>
</gene>
<feature type="region of interest" description="Disordered" evidence="2">
    <location>
        <begin position="353"/>
        <end position="389"/>
    </location>
</feature>
<accession>A0A4P9Y622</accession>
<dbReference type="GO" id="GO:0016192">
    <property type="term" value="P:vesicle-mediated transport"/>
    <property type="evidence" value="ECO:0007669"/>
    <property type="project" value="InterPro"/>
</dbReference>
<evidence type="ECO:0000313" key="4">
    <source>
        <dbReference type="EMBL" id="RKP14415.1"/>
    </source>
</evidence>
<feature type="region of interest" description="Disordered" evidence="2">
    <location>
        <begin position="1"/>
        <end position="72"/>
    </location>
</feature>
<dbReference type="PANTHER" id="PTHR13056">
    <property type="entry name" value="VACUOLAR FUSION PROTEIN CCZ1 HOMOLOG-RELATED"/>
    <property type="match status" value="1"/>
</dbReference>
<feature type="compositionally biased region" description="Polar residues" evidence="2">
    <location>
        <begin position="33"/>
        <end position="46"/>
    </location>
</feature>
<feature type="compositionally biased region" description="Gly residues" evidence="2">
    <location>
        <begin position="376"/>
        <end position="388"/>
    </location>
</feature>
<dbReference type="OrthoDB" id="240546at2759"/>
<reference evidence="5" key="1">
    <citation type="journal article" date="2018" name="Nat. Microbiol.">
        <title>Leveraging single-cell genomics to expand the fungal tree of life.</title>
        <authorList>
            <person name="Ahrendt S.R."/>
            <person name="Quandt C.A."/>
            <person name="Ciobanu D."/>
            <person name="Clum A."/>
            <person name="Salamov A."/>
            <person name="Andreopoulos B."/>
            <person name="Cheng J.F."/>
            <person name="Woyke T."/>
            <person name="Pelin A."/>
            <person name="Henrissat B."/>
            <person name="Reynolds N.K."/>
            <person name="Benny G.L."/>
            <person name="Smith M.E."/>
            <person name="James T.Y."/>
            <person name="Grigoriev I.V."/>
        </authorList>
    </citation>
    <scope>NUCLEOTIDE SEQUENCE [LARGE SCALE GENOMIC DNA]</scope>
</reference>
<dbReference type="EMBL" id="KZ987838">
    <property type="protein sequence ID" value="RKP14415.1"/>
    <property type="molecule type" value="Genomic_DNA"/>
</dbReference>
<proteinExistence type="inferred from homology"/>
<name>A0A4P9Y622_9FUNG</name>